<dbReference type="Proteomes" id="UP000657574">
    <property type="component" value="Unassembled WGS sequence"/>
</dbReference>
<accession>A0A917KW13</accession>
<protein>
    <submittedName>
        <fullName evidence="1">Uncharacterized protein</fullName>
    </submittedName>
</protein>
<reference evidence="1" key="1">
    <citation type="journal article" date="2014" name="Int. J. Syst. Evol. Microbiol.">
        <title>Complete genome sequence of Corynebacterium casei LMG S-19264T (=DSM 44701T), isolated from a smear-ripened cheese.</title>
        <authorList>
            <consortium name="US DOE Joint Genome Institute (JGI-PGF)"/>
            <person name="Walter F."/>
            <person name="Albersmeier A."/>
            <person name="Kalinowski J."/>
            <person name="Ruckert C."/>
        </authorList>
    </citation>
    <scope>NUCLEOTIDE SEQUENCE</scope>
    <source>
        <strain evidence="1">JCM 3086</strain>
    </source>
</reference>
<sequence>MAYSSGGGTVSAYDLLVGAKSVIGFGMARIAHGKPESYERQRQELWRLFADGAPRPAVHDEFAPTDTAKAHEVIGSPRDLGRVALRP</sequence>
<dbReference type="Gene3D" id="3.40.50.720">
    <property type="entry name" value="NAD(P)-binding Rossmann-like Domain"/>
    <property type="match status" value="1"/>
</dbReference>
<gene>
    <name evidence="1" type="ORF">GCM10010121_049760</name>
</gene>
<name>A0A917KW13_9ACTN</name>
<evidence type="ECO:0000313" key="1">
    <source>
        <dbReference type="EMBL" id="GGJ32666.1"/>
    </source>
</evidence>
<comment type="caution">
    <text evidence="1">The sequence shown here is derived from an EMBL/GenBank/DDBJ whole genome shotgun (WGS) entry which is preliminary data.</text>
</comment>
<reference evidence="1" key="2">
    <citation type="submission" date="2020-09" db="EMBL/GenBank/DDBJ databases">
        <authorList>
            <person name="Sun Q."/>
            <person name="Ohkuma M."/>
        </authorList>
    </citation>
    <scope>NUCLEOTIDE SEQUENCE</scope>
    <source>
        <strain evidence="1">JCM 3086</strain>
    </source>
</reference>
<evidence type="ECO:0000313" key="2">
    <source>
        <dbReference type="Proteomes" id="UP000657574"/>
    </source>
</evidence>
<dbReference type="Gene3D" id="3.90.180.10">
    <property type="entry name" value="Medium-chain alcohol dehydrogenases, catalytic domain"/>
    <property type="match status" value="1"/>
</dbReference>
<proteinExistence type="predicted"/>
<dbReference type="EMBL" id="BMQA01000017">
    <property type="protein sequence ID" value="GGJ32666.1"/>
    <property type="molecule type" value="Genomic_DNA"/>
</dbReference>
<keyword evidence="2" id="KW-1185">Reference proteome</keyword>
<organism evidence="1 2">
    <name type="scientific">Streptomyces brasiliensis</name>
    <dbReference type="NCBI Taxonomy" id="1954"/>
    <lineage>
        <taxon>Bacteria</taxon>
        <taxon>Bacillati</taxon>
        <taxon>Actinomycetota</taxon>
        <taxon>Actinomycetes</taxon>
        <taxon>Kitasatosporales</taxon>
        <taxon>Streptomycetaceae</taxon>
        <taxon>Streptomyces</taxon>
    </lineage>
</organism>
<dbReference type="AlphaFoldDB" id="A0A917KW13"/>